<reference evidence="21 22" key="1">
    <citation type="submission" date="2018-03" db="EMBL/GenBank/DDBJ databases">
        <authorList>
            <person name="Gully D."/>
        </authorList>
    </citation>
    <scope>NUCLEOTIDE SEQUENCE [LARGE SCALE GENOMIC DNA]</scope>
    <source>
        <strain evidence="21">ORS3257</strain>
    </source>
</reference>
<dbReference type="HAMAP" id="MF_00110">
    <property type="entry name" value="DHQ_synthase"/>
    <property type="match status" value="1"/>
</dbReference>
<evidence type="ECO:0000256" key="2">
    <source>
        <dbReference type="ARBA" id="ARBA00001911"/>
    </source>
</evidence>
<evidence type="ECO:0000256" key="12">
    <source>
        <dbReference type="ARBA" id="ARBA00022741"/>
    </source>
</evidence>
<evidence type="ECO:0000256" key="10">
    <source>
        <dbReference type="ARBA" id="ARBA00022605"/>
    </source>
</evidence>
<gene>
    <name evidence="18 21" type="primary">aroB</name>
    <name evidence="21" type="ORF">BRAD3257_0580</name>
</gene>
<dbReference type="PIRSF" id="PIRSF001455">
    <property type="entry name" value="DHQ_synth"/>
    <property type="match status" value="1"/>
</dbReference>
<feature type="domain" description="3-dehydroquinate synthase N-terminal" evidence="19">
    <location>
        <begin position="77"/>
        <end position="189"/>
    </location>
</feature>
<keyword evidence="14 18" id="KW-0520">NAD</keyword>
<evidence type="ECO:0000256" key="3">
    <source>
        <dbReference type="ARBA" id="ARBA00003485"/>
    </source>
</evidence>
<feature type="domain" description="3-dehydroquinate synthase C-terminal" evidence="20">
    <location>
        <begin position="191"/>
        <end position="343"/>
    </location>
</feature>
<feature type="binding site" evidence="18">
    <location>
        <position position="256"/>
    </location>
    <ligand>
        <name>Zn(2+)</name>
        <dbReference type="ChEBI" id="CHEBI:29105"/>
    </ligand>
</feature>
<evidence type="ECO:0000256" key="15">
    <source>
        <dbReference type="ARBA" id="ARBA00023141"/>
    </source>
</evidence>
<dbReference type="UniPathway" id="UPA00053">
    <property type="reaction ID" value="UER00085"/>
</dbReference>
<dbReference type="InterPro" id="IPR030960">
    <property type="entry name" value="DHQS/DOIS_N"/>
</dbReference>
<evidence type="ECO:0000256" key="13">
    <source>
        <dbReference type="ARBA" id="ARBA00022833"/>
    </source>
</evidence>
<keyword evidence="10 18" id="KW-0028">Amino-acid biosynthesis</keyword>
<dbReference type="GO" id="GO:0000166">
    <property type="term" value="F:nucleotide binding"/>
    <property type="evidence" value="ECO:0007669"/>
    <property type="project" value="UniProtKB-KW"/>
</dbReference>
<feature type="binding site" evidence="18">
    <location>
        <position position="274"/>
    </location>
    <ligand>
        <name>Zn(2+)</name>
        <dbReference type="ChEBI" id="CHEBI:29105"/>
    </ligand>
</feature>
<evidence type="ECO:0000256" key="1">
    <source>
        <dbReference type="ARBA" id="ARBA00001393"/>
    </source>
</evidence>
<evidence type="ECO:0000256" key="17">
    <source>
        <dbReference type="ARBA" id="ARBA00023285"/>
    </source>
</evidence>
<dbReference type="NCBIfam" id="TIGR01357">
    <property type="entry name" value="aroB"/>
    <property type="match status" value="1"/>
</dbReference>
<evidence type="ECO:0000256" key="9">
    <source>
        <dbReference type="ARBA" id="ARBA00022490"/>
    </source>
</evidence>
<sequence length="382" mass="40427">MTAPMKHSDPVKVGVALENRAYDIVIGRGVLSSLGERVAALRPGVRTAVVTDRTVAKYWLEPTEASLAAAGIPTSRIVVEEGEISKTYAGLEKVSEALIAARIERNDLVIALGGGVVGDLAGFAAAILRRGVDFVQVPTSLLAQVDSSVGGKTGINSPQGKNLLGAFHQPVLVIADTAVLDTLSPRQFRAGYAEVAKYGVLGDEAFFTWLEKNHSDIFKGGSAREHAIATSCRAKAGVVSRDERETGERALLNLGHTFGHALEAATGFSDRLFHGEGVAIGMTLAAQFSAKLGMIGESDAARVERHLIEAGLPTRLQDIAGFAQEGLADADALMTLMAQDKKVKRGKLTFILLEAVGRAVIAKDVEPAPVRDFLKEKLAQKA</sequence>
<proteinExistence type="inferred from homology"/>
<evidence type="ECO:0000256" key="16">
    <source>
        <dbReference type="ARBA" id="ARBA00023239"/>
    </source>
</evidence>
<feature type="binding site" evidence="18">
    <location>
        <begin position="139"/>
        <end position="140"/>
    </location>
    <ligand>
        <name>NAD(+)</name>
        <dbReference type="ChEBI" id="CHEBI:57540"/>
    </ligand>
</feature>
<comment type="function">
    <text evidence="3 18">Catalyzes the conversion of 3-deoxy-D-arabino-heptulosonate 7-phosphate (DAHP) to dehydroquinate (DHQ).</text>
</comment>
<evidence type="ECO:0000256" key="6">
    <source>
        <dbReference type="ARBA" id="ARBA00005412"/>
    </source>
</evidence>
<accession>A0A2U3PRH4</accession>
<evidence type="ECO:0000256" key="18">
    <source>
        <dbReference type="HAMAP-Rule" id="MF_00110"/>
    </source>
</evidence>
<feature type="binding site" evidence="18">
    <location>
        <begin position="81"/>
        <end position="86"/>
    </location>
    <ligand>
        <name>NAD(+)</name>
        <dbReference type="ChEBI" id="CHEBI:57540"/>
    </ligand>
</feature>
<dbReference type="InterPro" id="IPR030963">
    <property type="entry name" value="DHQ_synth_fam"/>
</dbReference>
<dbReference type="KEGG" id="bvz:BRAD3257_0580"/>
<evidence type="ECO:0000256" key="7">
    <source>
        <dbReference type="ARBA" id="ARBA00013031"/>
    </source>
</evidence>
<dbReference type="EC" id="4.2.3.4" evidence="7 18"/>
<feature type="binding site" evidence="18">
    <location>
        <position position="161"/>
    </location>
    <ligand>
        <name>NAD(+)</name>
        <dbReference type="ChEBI" id="CHEBI:57540"/>
    </ligand>
</feature>
<protein>
    <recommendedName>
        <fullName evidence="8 18">3-dehydroquinate synthase</fullName>
        <shortName evidence="18">DHQS</shortName>
        <ecNumber evidence="7 18">4.2.3.4</ecNumber>
    </recommendedName>
</protein>
<dbReference type="Pfam" id="PF01761">
    <property type="entry name" value="DHQ_synthase"/>
    <property type="match status" value="1"/>
</dbReference>
<dbReference type="CDD" id="cd08195">
    <property type="entry name" value="DHQS"/>
    <property type="match status" value="1"/>
</dbReference>
<dbReference type="GO" id="GO:0008652">
    <property type="term" value="P:amino acid biosynthetic process"/>
    <property type="evidence" value="ECO:0007669"/>
    <property type="project" value="UniProtKB-KW"/>
</dbReference>
<dbReference type="GO" id="GO:0003856">
    <property type="term" value="F:3-dehydroquinate synthase activity"/>
    <property type="evidence" value="ECO:0007669"/>
    <property type="project" value="UniProtKB-UniRule"/>
</dbReference>
<dbReference type="SUPFAM" id="SSF56796">
    <property type="entry name" value="Dehydroquinate synthase-like"/>
    <property type="match status" value="1"/>
</dbReference>
<dbReference type="InterPro" id="IPR056179">
    <property type="entry name" value="DHQS_C"/>
</dbReference>
<evidence type="ECO:0000256" key="14">
    <source>
        <dbReference type="ARBA" id="ARBA00023027"/>
    </source>
</evidence>
<dbReference type="Proteomes" id="UP000246085">
    <property type="component" value="Chromosome BRAD3257"/>
</dbReference>
<comment type="caution">
    <text evidence="18">Lacks conserved residue(s) required for the propagation of feature annotation.</text>
</comment>
<evidence type="ECO:0000256" key="5">
    <source>
        <dbReference type="ARBA" id="ARBA00004661"/>
    </source>
</evidence>
<feature type="binding site" evidence="18">
    <location>
        <position position="194"/>
    </location>
    <ligand>
        <name>Zn(2+)</name>
        <dbReference type="ChEBI" id="CHEBI:29105"/>
    </ligand>
</feature>
<dbReference type="Gene3D" id="1.20.1090.10">
    <property type="entry name" value="Dehydroquinate synthase-like - alpha domain"/>
    <property type="match status" value="1"/>
</dbReference>
<dbReference type="Pfam" id="PF24621">
    <property type="entry name" value="DHQS_C"/>
    <property type="match status" value="1"/>
</dbReference>
<comment type="cofactor">
    <cofactor evidence="2 18">
        <name>NAD(+)</name>
        <dbReference type="ChEBI" id="CHEBI:57540"/>
    </cofactor>
</comment>
<comment type="similarity">
    <text evidence="6 18">Belongs to the sugar phosphate cyclases superfamily. Dehydroquinate synthase family.</text>
</comment>
<keyword evidence="15 18" id="KW-0057">Aromatic amino acid biosynthesis</keyword>
<keyword evidence="16 18" id="KW-0456">Lyase</keyword>
<dbReference type="PANTHER" id="PTHR43622:SF7">
    <property type="entry name" value="3-DEHYDROQUINATE SYNTHASE, CHLOROPLASTIC"/>
    <property type="match status" value="1"/>
</dbReference>
<feature type="binding site" evidence="18">
    <location>
        <begin position="115"/>
        <end position="119"/>
    </location>
    <ligand>
        <name>NAD(+)</name>
        <dbReference type="ChEBI" id="CHEBI:57540"/>
    </ligand>
</feature>
<evidence type="ECO:0000259" key="20">
    <source>
        <dbReference type="Pfam" id="PF24621"/>
    </source>
</evidence>
<dbReference type="InterPro" id="IPR050071">
    <property type="entry name" value="Dehydroquinate_synthase"/>
</dbReference>
<comment type="cofactor">
    <cofactor evidence="18">
        <name>Co(2+)</name>
        <dbReference type="ChEBI" id="CHEBI:48828"/>
    </cofactor>
    <cofactor evidence="18">
        <name>Zn(2+)</name>
        <dbReference type="ChEBI" id="CHEBI:29105"/>
    </cofactor>
    <text evidence="18">Binds 1 divalent metal cation per subunit. Can use either Co(2+) or Zn(2+).</text>
</comment>
<evidence type="ECO:0000313" key="21">
    <source>
        <dbReference type="EMBL" id="SPP91744.1"/>
    </source>
</evidence>
<dbReference type="PANTHER" id="PTHR43622">
    <property type="entry name" value="3-DEHYDROQUINATE SYNTHASE"/>
    <property type="match status" value="1"/>
</dbReference>
<keyword evidence="12 18" id="KW-0547">Nucleotide-binding</keyword>
<evidence type="ECO:0000256" key="8">
    <source>
        <dbReference type="ARBA" id="ARBA00017684"/>
    </source>
</evidence>
<comment type="catalytic activity">
    <reaction evidence="1 18">
        <text>7-phospho-2-dehydro-3-deoxy-D-arabino-heptonate = 3-dehydroquinate + phosphate</text>
        <dbReference type="Rhea" id="RHEA:21968"/>
        <dbReference type="ChEBI" id="CHEBI:32364"/>
        <dbReference type="ChEBI" id="CHEBI:43474"/>
        <dbReference type="ChEBI" id="CHEBI:58394"/>
        <dbReference type="EC" id="4.2.3.4"/>
    </reaction>
</comment>
<evidence type="ECO:0000256" key="11">
    <source>
        <dbReference type="ARBA" id="ARBA00022723"/>
    </source>
</evidence>
<keyword evidence="9 18" id="KW-0963">Cytoplasm</keyword>
<comment type="pathway">
    <text evidence="5 18">Metabolic intermediate biosynthesis; chorismate biosynthesis; chorismate from D-erythrose 4-phosphate and phosphoenolpyruvate: step 2/7.</text>
</comment>
<dbReference type="GO" id="GO:0046872">
    <property type="term" value="F:metal ion binding"/>
    <property type="evidence" value="ECO:0007669"/>
    <property type="project" value="UniProtKB-KW"/>
</dbReference>
<dbReference type="InterPro" id="IPR016037">
    <property type="entry name" value="DHQ_synth_AroB"/>
</dbReference>
<keyword evidence="11 18" id="KW-0479">Metal-binding</keyword>
<dbReference type="Gene3D" id="3.40.50.1970">
    <property type="match status" value="1"/>
</dbReference>
<feature type="binding site" evidence="18">
    <location>
        <position position="152"/>
    </location>
    <ligand>
        <name>NAD(+)</name>
        <dbReference type="ChEBI" id="CHEBI:57540"/>
    </ligand>
</feature>
<keyword evidence="13 18" id="KW-0862">Zinc</keyword>
<dbReference type="GO" id="GO:0005737">
    <property type="term" value="C:cytoplasm"/>
    <property type="evidence" value="ECO:0007669"/>
    <property type="project" value="UniProtKB-SubCell"/>
</dbReference>
<dbReference type="FunFam" id="3.40.50.1970:FF:000001">
    <property type="entry name" value="3-dehydroquinate synthase"/>
    <property type="match status" value="1"/>
</dbReference>
<dbReference type="GO" id="GO:0009073">
    <property type="term" value="P:aromatic amino acid family biosynthetic process"/>
    <property type="evidence" value="ECO:0007669"/>
    <property type="project" value="UniProtKB-KW"/>
</dbReference>
<dbReference type="AlphaFoldDB" id="A0A2U3PRH4"/>
<evidence type="ECO:0000259" key="19">
    <source>
        <dbReference type="Pfam" id="PF01761"/>
    </source>
</evidence>
<evidence type="ECO:0000313" key="22">
    <source>
        <dbReference type="Proteomes" id="UP000246085"/>
    </source>
</evidence>
<organism evidence="21 22">
    <name type="scientific">Bradyrhizobium vignae</name>
    <dbReference type="NCBI Taxonomy" id="1549949"/>
    <lineage>
        <taxon>Bacteria</taxon>
        <taxon>Pseudomonadati</taxon>
        <taxon>Pseudomonadota</taxon>
        <taxon>Alphaproteobacteria</taxon>
        <taxon>Hyphomicrobiales</taxon>
        <taxon>Nitrobacteraceae</taxon>
        <taxon>Bradyrhizobium</taxon>
    </lineage>
</organism>
<name>A0A2U3PRH4_9BRAD</name>
<dbReference type="EMBL" id="LS398110">
    <property type="protein sequence ID" value="SPP91744.1"/>
    <property type="molecule type" value="Genomic_DNA"/>
</dbReference>
<evidence type="ECO:0000256" key="4">
    <source>
        <dbReference type="ARBA" id="ARBA00004496"/>
    </source>
</evidence>
<dbReference type="GO" id="GO:0009423">
    <property type="term" value="P:chorismate biosynthetic process"/>
    <property type="evidence" value="ECO:0007669"/>
    <property type="project" value="UniProtKB-UniRule"/>
</dbReference>
<comment type="subcellular location">
    <subcellularLocation>
        <location evidence="4 18">Cytoplasm</location>
    </subcellularLocation>
</comment>
<dbReference type="RefSeq" id="WP_122400550.1">
    <property type="nucleotide sequence ID" value="NZ_LS398110.1"/>
</dbReference>
<keyword evidence="17 18" id="KW-0170">Cobalt</keyword>